<accession>A0ABT6RDM6</accession>
<dbReference type="PROSITE" id="PS00719">
    <property type="entry name" value="GLYCOSYL_HYDROL_F2_1"/>
    <property type="match status" value="1"/>
</dbReference>
<comment type="caution">
    <text evidence="6">The sequence shown here is derived from an EMBL/GenBank/DDBJ whole genome shotgun (WGS) entry which is preliminary data.</text>
</comment>
<dbReference type="InterPro" id="IPR006102">
    <property type="entry name" value="Ig-like_GH2"/>
</dbReference>
<dbReference type="InterPro" id="IPR036156">
    <property type="entry name" value="Beta-gal/glucu_dom_sf"/>
</dbReference>
<dbReference type="Gene3D" id="2.60.40.10">
    <property type="entry name" value="Immunoglobulins"/>
    <property type="match status" value="3"/>
</dbReference>
<dbReference type="SUPFAM" id="SSF51445">
    <property type="entry name" value="(Trans)glycosidases"/>
    <property type="match status" value="1"/>
</dbReference>
<dbReference type="InterPro" id="IPR032311">
    <property type="entry name" value="DUF4982"/>
</dbReference>
<evidence type="ECO:0000256" key="2">
    <source>
        <dbReference type="ARBA" id="ARBA00022801"/>
    </source>
</evidence>
<dbReference type="SUPFAM" id="SSF49303">
    <property type="entry name" value="beta-Galactosidase/glucuronidase domain"/>
    <property type="match status" value="1"/>
</dbReference>
<keyword evidence="7" id="KW-1185">Reference proteome</keyword>
<dbReference type="Pfam" id="PF00754">
    <property type="entry name" value="F5_F8_type_C"/>
    <property type="match status" value="1"/>
</dbReference>
<evidence type="ECO:0000256" key="4">
    <source>
        <dbReference type="RuleBase" id="RU361154"/>
    </source>
</evidence>
<dbReference type="InterPro" id="IPR013783">
    <property type="entry name" value="Ig-like_fold"/>
</dbReference>
<dbReference type="GO" id="GO:0016787">
    <property type="term" value="F:hydrolase activity"/>
    <property type="evidence" value="ECO:0007669"/>
    <property type="project" value="UniProtKB-KW"/>
</dbReference>
<evidence type="ECO:0000256" key="3">
    <source>
        <dbReference type="ARBA" id="ARBA00023295"/>
    </source>
</evidence>
<dbReference type="PRINTS" id="PR00132">
    <property type="entry name" value="GLHYDRLASE2"/>
</dbReference>
<keyword evidence="3 4" id="KW-0326">Glycosidase</keyword>
<evidence type="ECO:0000259" key="5">
    <source>
        <dbReference type="PROSITE" id="PS50022"/>
    </source>
</evidence>
<dbReference type="SUPFAM" id="SSF49785">
    <property type="entry name" value="Galactose-binding domain-like"/>
    <property type="match status" value="2"/>
</dbReference>
<dbReference type="Pfam" id="PF02837">
    <property type="entry name" value="Glyco_hydro_2_N"/>
    <property type="match status" value="1"/>
</dbReference>
<sequence length="1005" mass="113127">MARVFTNRTFSQFVKTRVATPGILAKIISACTLCVLNFSLAIGQVNTTDSKKDAGIRTVLNFNTHWAFYRNDVPQAEAVDYNDKDWYAVTVPHVMRLEKKHNGGNQTYQGIGWYRRYFKIPSSFKDKRLTICFDGVQMNCEVFLNGEKVGTHNGGYIGFVVDITNKIKFDRDNVLAVRVSNINDPKTPPGRPQEKLDFIYYGGIYRDVKLIATNKMYISDPWEANKIAGGGLFVTYPKVTKQFAEVNIKTHVVNDFDTTQQVKLVTIIKDKNNKTVAQSIVSNTVQHEQEFVQTLSMNNPSLWHPDHPYLYHIVSNVYIDNKLVDDKITNIGIRTISFTSSSGKADGFYINGEKLYLRGANRHQCYQTIGDAASNSMQYRDALQLKRGGFNAVRAAHYPQSPAFLNACDELGLMVIECEPSWQFFSKDSVFINRTFRDIREMVRRDRNRPSVFLWETSLNESPTPASWAKQAVAIAHEEMQNDQMFTADDFFANGKKYYDVSYKVINQDGSDPMPQMPVITREWGDTWTANPAKENGLRASRMFTEKGLIKQCILRQNALDGIVGEDAGYWDHAKLDANNRMAGYFVWSYNDVTRGSDRVTAFCGVVDVDRSEKFGYYQLMAMQSARNVNYGPMVFVASFNNRPDIDTSIIVFSNCDKVRLYRNKHFIKELSREENAATAPFVAAKGGSPYFRFDVKTYEAGELKAEGWMDGKCVATHIIATPGVADHLEIVLDDSGIKPVADAVDMIPFHVKVCDKNGTLISNSKPFNTYSIHLAVSGAGSLIGADIARVEAAIQHTEGGIGYGIIRTTGNAGNIIITATSDSLKSAKRVITTIKSNEQFAQDGKHYVWQTEKENDTVKEENSVANEQLVKLTPSMLKLNDNKLSAGIEKIIDGNYSTVWIDESNISPVELTIDLAKLHPVKGCRIVWGKDSDWYTYSLQVSADGKEWQTEVDNLKSSGQEYKPLPFKHHNVRYVRLILSDVQSSQSKIAIKEFELIADESKKD</sequence>
<dbReference type="InterPro" id="IPR023230">
    <property type="entry name" value="Glyco_hydro_2_CS"/>
</dbReference>
<dbReference type="PROSITE" id="PS50022">
    <property type="entry name" value="FA58C_3"/>
    <property type="match status" value="1"/>
</dbReference>
<evidence type="ECO:0000313" key="7">
    <source>
        <dbReference type="Proteomes" id="UP001226434"/>
    </source>
</evidence>
<dbReference type="Gene3D" id="2.60.120.260">
    <property type="entry name" value="Galactose-binding domain-like"/>
    <property type="match status" value="2"/>
</dbReference>
<feature type="domain" description="F5/8 type C" evidence="5">
    <location>
        <begin position="858"/>
        <end position="1000"/>
    </location>
</feature>
<dbReference type="Pfam" id="PF18565">
    <property type="entry name" value="Glyco_hydro2_C5"/>
    <property type="match status" value="1"/>
</dbReference>
<dbReference type="EMBL" id="JASBRG010000007">
    <property type="protein sequence ID" value="MDI3320623.1"/>
    <property type="molecule type" value="Genomic_DNA"/>
</dbReference>
<dbReference type="InterPro" id="IPR000421">
    <property type="entry name" value="FA58C"/>
</dbReference>
<keyword evidence="2 4" id="KW-0378">Hydrolase</keyword>
<evidence type="ECO:0000256" key="1">
    <source>
        <dbReference type="ARBA" id="ARBA00007401"/>
    </source>
</evidence>
<dbReference type="PANTHER" id="PTHR42732">
    <property type="entry name" value="BETA-GALACTOSIDASE"/>
    <property type="match status" value="1"/>
</dbReference>
<dbReference type="Pfam" id="PF00703">
    <property type="entry name" value="Glyco_hydro_2"/>
    <property type="match status" value="1"/>
</dbReference>
<dbReference type="InterPro" id="IPR051913">
    <property type="entry name" value="GH2_Domain-Containing"/>
</dbReference>
<dbReference type="InterPro" id="IPR006103">
    <property type="entry name" value="Glyco_hydro_2_cat"/>
</dbReference>
<proteinExistence type="inferred from homology"/>
<dbReference type="Proteomes" id="UP001226434">
    <property type="component" value="Unassembled WGS sequence"/>
</dbReference>
<dbReference type="Gene3D" id="3.20.20.80">
    <property type="entry name" value="Glycosidases"/>
    <property type="match status" value="1"/>
</dbReference>
<comment type="similarity">
    <text evidence="1 4">Belongs to the glycosyl hydrolase 2 family.</text>
</comment>
<dbReference type="InterPro" id="IPR006104">
    <property type="entry name" value="Glyco_hydro_2_N"/>
</dbReference>
<name>A0ABT6RDM6_9BACT</name>
<dbReference type="InterPro" id="IPR040605">
    <property type="entry name" value="Glyco_hydro2_dom5"/>
</dbReference>
<gene>
    <name evidence="6" type="ORF">QJ048_12605</name>
</gene>
<evidence type="ECO:0000313" key="6">
    <source>
        <dbReference type="EMBL" id="MDI3320623.1"/>
    </source>
</evidence>
<dbReference type="Pfam" id="PF16355">
    <property type="entry name" value="DUF4982"/>
    <property type="match status" value="1"/>
</dbReference>
<dbReference type="InterPro" id="IPR006101">
    <property type="entry name" value="Glyco_hydro_2"/>
</dbReference>
<dbReference type="PANTHER" id="PTHR42732:SF1">
    <property type="entry name" value="BETA-MANNOSIDASE"/>
    <property type="match status" value="1"/>
</dbReference>
<organism evidence="6 7">
    <name type="scientific">Pinibacter soli</name>
    <dbReference type="NCBI Taxonomy" id="3044211"/>
    <lineage>
        <taxon>Bacteria</taxon>
        <taxon>Pseudomonadati</taxon>
        <taxon>Bacteroidota</taxon>
        <taxon>Chitinophagia</taxon>
        <taxon>Chitinophagales</taxon>
        <taxon>Chitinophagaceae</taxon>
        <taxon>Pinibacter</taxon>
    </lineage>
</organism>
<dbReference type="Pfam" id="PF02836">
    <property type="entry name" value="Glyco_hydro_2_C"/>
    <property type="match status" value="1"/>
</dbReference>
<reference evidence="6 7" key="1">
    <citation type="submission" date="2023-05" db="EMBL/GenBank/DDBJ databases">
        <title>Genome sequence of Pinibacter sp. MAH-24.</title>
        <authorList>
            <person name="Huq M.A."/>
        </authorList>
    </citation>
    <scope>NUCLEOTIDE SEQUENCE [LARGE SCALE GENOMIC DNA]</scope>
    <source>
        <strain evidence="6 7">MAH-24</strain>
    </source>
</reference>
<protein>
    <submittedName>
        <fullName evidence="6">Glycoside hydrolase family 2 TIM barrel-domain containing protein</fullName>
    </submittedName>
</protein>
<dbReference type="InterPro" id="IPR017853">
    <property type="entry name" value="GH"/>
</dbReference>
<dbReference type="InterPro" id="IPR008979">
    <property type="entry name" value="Galactose-bd-like_sf"/>
</dbReference>